<dbReference type="Proteomes" id="UP001219525">
    <property type="component" value="Unassembled WGS sequence"/>
</dbReference>
<evidence type="ECO:0000313" key="10">
    <source>
        <dbReference type="Proteomes" id="UP001219525"/>
    </source>
</evidence>
<feature type="transmembrane region" description="Helical" evidence="8">
    <location>
        <begin position="34"/>
        <end position="60"/>
    </location>
</feature>
<reference evidence="9" key="1">
    <citation type="submission" date="2023-03" db="EMBL/GenBank/DDBJ databases">
        <title>Massive genome expansion in bonnet fungi (Mycena s.s.) driven by repeated elements and novel gene families across ecological guilds.</title>
        <authorList>
            <consortium name="Lawrence Berkeley National Laboratory"/>
            <person name="Harder C.B."/>
            <person name="Miyauchi S."/>
            <person name="Viragh M."/>
            <person name="Kuo A."/>
            <person name="Thoen E."/>
            <person name="Andreopoulos B."/>
            <person name="Lu D."/>
            <person name="Skrede I."/>
            <person name="Drula E."/>
            <person name="Henrissat B."/>
            <person name="Morin E."/>
            <person name="Kohler A."/>
            <person name="Barry K."/>
            <person name="LaButti K."/>
            <person name="Morin E."/>
            <person name="Salamov A."/>
            <person name="Lipzen A."/>
            <person name="Mereny Z."/>
            <person name="Hegedus B."/>
            <person name="Baldrian P."/>
            <person name="Stursova M."/>
            <person name="Weitz H."/>
            <person name="Taylor A."/>
            <person name="Grigoriev I.V."/>
            <person name="Nagy L.G."/>
            <person name="Martin F."/>
            <person name="Kauserud H."/>
        </authorList>
    </citation>
    <scope>NUCLEOTIDE SEQUENCE</scope>
    <source>
        <strain evidence="9">9144</strain>
    </source>
</reference>
<evidence type="ECO:0000256" key="2">
    <source>
        <dbReference type="ARBA" id="ARBA00022692"/>
    </source>
</evidence>
<evidence type="ECO:0000313" key="9">
    <source>
        <dbReference type="EMBL" id="KAJ7225666.1"/>
    </source>
</evidence>
<dbReference type="PANTHER" id="PTHR21212">
    <property type="entry name" value="BERNARDINELLI-SEIP CONGENITAL LIPODYSTROPHY 2 HOMOLOG BSCL2 PROTEIN"/>
    <property type="match status" value="1"/>
</dbReference>
<evidence type="ECO:0000256" key="6">
    <source>
        <dbReference type="ARBA" id="ARBA00023136"/>
    </source>
</evidence>
<name>A0AAD6YPK2_9AGAR</name>
<dbReference type="CDD" id="cd23995">
    <property type="entry name" value="Seipin_BSCL2_like"/>
    <property type="match status" value="1"/>
</dbReference>
<accession>A0AAD6YPK2</accession>
<evidence type="ECO:0008006" key="11">
    <source>
        <dbReference type="Google" id="ProtNLM"/>
    </source>
</evidence>
<keyword evidence="3" id="KW-0256">Endoplasmic reticulum</keyword>
<feature type="transmembrane region" description="Helical" evidence="8">
    <location>
        <begin position="218"/>
        <end position="245"/>
    </location>
</feature>
<dbReference type="GO" id="GO:0140042">
    <property type="term" value="P:lipid droplet formation"/>
    <property type="evidence" value="ECO:0007669"/>
    <property type="project" value="UniProtKB-ARBA"/>
</dbReference>
<dbReference type="GO" id="GO:0006629">
    <property type="term" value="P:lipid metabolic process"/>
    <property type="evidence" value="ECO:0007669"/>
    <property type="project" value="UniProtKB-KW"/>
</dbReference>
<keyword evidence="2 8" id="KW-0812">Transmembrane</keyword>
<proteinExistence type="predicted"/>
<evidence type="ECO:0000256" key="7">
    <source>
        <dbReference type="SAM" id="MobiDB-lite"/>
    </source>
</evidence>
<evidence type="ECO:0000256" key="8">
    <source>
        <dbReference type="SAM" id="Phobius"/>
    </source>
</evidence>
<comment type="subcellular location">
    <subcellularLocation>
        <location evidence="1">Endoplasmic reticulum membrane</location>
        <topology evidence="1">Multi-pass membrane protein</topology>
    </subcellularLocation>
</comment>
<keyword evidence="10" id="KW-1185">Reference proteome</keyword>
<feature type="region of interest" description="Disordered" evidence="7">
    <location>
        <begin position="268"/>
        <end position="336"/>
    </location>
</feature>
<dbReference type="AlphaFoldDB" id="A0AAD6YPK2"/>
<dbReference type="PANTHER" id="PTHR21212:SF0">
    <property type="entry name" value="SEIPIN"/>
    <property type="match status" value="1"/>
</dbReference>
<dbReference type="EMBL" id="JARJCW010000004">
    <property type="protein sequence ID" value="KAJ7225666.1"/>
    <property type="molecule type" value="Genomic_DNA"/>
</dbReference>
<comment type="caution">
    <text evidence="9">The sequence shown here is derived from an EMBL/GenBank/DDBJ whole genome shotgun (WGS) entry which is preliminary data.</text>
</comment>
<evidence type="ECO:0000256" key="4">
    <source>
        <dbReference type="ARBA" id="ARBA00022989"/>
    </source>
</evidence>
<gene>
    <name evidence="9" type="ORF">GGX14DRAFT_421581</name>
</gene>
<evidence type="ECO:0000256" key="5">
    <source>
        <dbReference type="ARBA" id="ARBA00023098"/>
    </source>
</evidence>
<dbReference type="Pfam" id="PF06775">
    <property type="entry name" value="Seipin"/>
    <property type="match status" value="1"/>
</dbReference>
<keyword evidence="6 8" id="KW-0472">Membrane</keyword>
<evidence type="ECO:0000256" key="3">
    <source>
        <dbReference type="ARBA" id="ARBA00022824"/>
    </source>
</evidence>
<evidence type="ECO:0000256" key="1">
    <source>
        <dbReference type="ARBA" id="ARBA00004477"/>
    </source>
</evidence>
<dbReference type="InterPro" id="IPR009617">
    <property type="entry name" value="Seipin"/>
</dbReference>
<dbReference type="GO" id="GO:0005789">
    <property type="term" value="C:endoplasmic reticulum membrane"/>
    <property type="evidence" value="ECO:0007669"/>
    <property type="project" value="UniProtKB-SubCell"/>
</dbReference>
<keyword evidence="4 8" id="KW-1133">Transmembrane helix</keyword>
<sequence>MAASESPPSSSPITRLFWSALSASWALLRPSLPYILPLLVCLSFIPLILFFSASAGWIIWRGAAVSWQTPLYLIYGDGLPPYAQATLPTLVAQQRYDFSLELRVPNVDANHALGNFMASLTLSTRANETLVSIRRPAIVVPPRVAFYASAPAMITVHVPLLASHATGASHVIANVEVGRRDHWKSLGSEGRELSVVAASLRGVVVHHGIRGLVTRMPLLSALVSFFVFLTISSLIVGACVLPLVFRRVAAAEHPLELAPAKADPLLAISGDSSDDSDSSEEKLALPRHTSRPASRTTIKTEEARTTILASESQADPLLRRRRRSKLVDPASSDSDS</sequence>
<protein>
    <recommendedName>
        <fullName evidence="11">Adipose-regulatory protein-domain-containing protein</fullName>
    </recommendedName>
</protein>
<keyword evidence="5" id="KW-0443">Lipid metabolism</keyword>
<organism evidence="9 10">
    <name type="scientific">Mycena pura</name>
    <dbReference type="NCBI Taxonomy" id="153505"/>
    <lineage>
        <taxon>Eukaryota</taxon>
        <taxon>Fungi</taxon>
        <taxon>Dikarya</taxon>
        <taxon>Basidiomycota</taxon>
        <taxon>Agaricomycotina</taxon>
        <taxon>Agaricomycetes</taxon>
        <taxon>Agaricomycetidae</taxon>
        <taxon>Agaricales</taxon>
        <taxon>Marasmiineae</taxon>
        <taxon>Mycenaceae</taxon>
        <taxon>Mycena</taxon>
    </lineage>
</organism>